<dbReference type="PANTHER" id="PTHR36122:SF2">
    <property type="entry name" value="NICOTINAMIDE RIBOSIDE TRANSPORTER PNUC"/>
    <property type="match status" value="1"/>
</dbReference>
<dbReference type="GO" id="GO:0034257">
    <property type="term" value="F:nicotinamide riboside transmembrane transporter activity"/>
    <property type="evidence" value="ECO:0007669"/>
    <property type="project" value="InterPro"/>
</dbReference>
<accession>A0A1X0VC68</accession>
<dbReference type="STRING" id="33968.BMS77_09220"/>
<feature type="transmembrane region" description="Helical" evidence="8">
    <location>
        <begin position="58"/>
        <end position="75"/>
    </location>
</feature>
<feature type="transmembrane region" description="Helical" evidence="8">
    <location>
        <begin position="23"/>
        <end position="46"/>
    </location>
</feature>
<dbReference type="GO" id="GO:0005886">
    <property type="term" value="C:plasma membrane"/>
    <property type="evidence" value="ECO:0007669"/>
    <property type="project" value="UniProtKB-SubCell"/>
</dbReference>
<dbReference type="InterPro" id="IPR006419">
    <property type="entry name" value="NMN_transpt_PnuC"/>
</dbReference>
<feature type="transmembrane region" description="Helical" evidence="8">
    <location>
        <begin position="150"/>
        <end position="168"/>
    </location>
</feature>
<proteinExistence type="inferred from homology"/>
<evidence type="ECO:0000256" key="6">
    <source>
        <dbReference type="ARBA" id="ARBA00022989"/>
    </source>
</evidence>
<keyword evidence="7 8" id="KW-0472">Membrane</keyword>
<comment type="similarity">
    <text evidence="2">Belongs to the nicotinamide ribonucleoside (NR) uptake permease (TC 4.B.1) family.</text>
</comment>
<dbReference type="NCBIfam" id="TIGR01528">
    <property type="entry name" value="NMN_trans_PnuC"/>
    <property type="match status" value="1"/>
</dbReference>
<evidence type="ECO:0000256" key="3">
    <source>
        <dbReference type="ARBA" id="ARBA00022448"/>
    </source>
</evidence>
<feature type="transmembrane region" description="Helical" evidence="8">
    <location>
        <begin position="227"/>
        <end position="246"/>
    </location>
</feature>
<name>A0A1X0VC68_LEUPS</name>
<dbReference type="RefSeq" id="WP_036068762.1">
    <property type="nucleotide sequence ID" value="NZ_MPLS01000033.1"/>
</dbReference>
<evidence type="ECO:0000256" key="8">
    <source>
        <dbReference type="SAM" id="Phobius"/>
    </source>
</evidence>
<dbReference type="eggNOG" id="COG3201">
    <property type="taxonomic scope" value="Bacteria"/>
</dbReference>
<protein>
    <submittedName>
        <fullName evidence="9">Nicotinamide mononucleotide transporter</fullName>
    </submittedName>
</protein>
<reference evidence="9 10" key="1">
    <citation type="journal article" date="2017" name="Front. Microbiol.">
        <title>Genomic Characterization of Dairy Associated Leuconostoc Species and Diversity of Leuconostocs in Undefined Mixed Mesophilic Starter Cultures.</title>
        <authorList>
            <person name="Frantzen C.A."/>
            <person name="Kot W."/>
            <person name="Pedersen T.B."/>
            <person name="Ardo Y.M."/>
            <person name="Broadbent J.R."/>
            <person name="Neve H."/>
            <person name="Hansen L.H."/>
            <person name="Dal Bello F."/>
            <person name="Ostlie H.M."/>
            <person name="Kleppen H.P."/>
            <person name="Vogensen F.K."/>
            <person name="Holo H."/>
        </authorList>
    </citation>
    <scope>NUCLEOTIDE SEQUENCE [LARGE SCALE GENOMIC DNA]</scope>
    <source>
        <strain evidence="9 10">LMGCF08</strain>
    </source>
</reference>
<evidence type="ECO:0000313" key="10">
    <source>
        <dbReference type="Proteomes" id="UP000192288"/>
    </source>
</evidence>
<dbReference type="Pfam" id="PF04973">
    <property type="entry name" value="NMN_transporter"/>
    <property type="match status" value="1"/>
</dbReference>
<comment type="caution">
    <text evidence="9">The sequence shown here is derived from an EMBL/GenBank/DDBJ whole genome shotgun (WGS) entry which is preliminary data.</text>
</comment>
<dbReference type="EMBL" id="MPLS01000033">
    <property type="protein sequence ID" value="ORI97270.1"/>
    <property type="molecule type" value="Genomic_DNA"/>
</dbReference>
<gene>
    <name evidence="9" type="ORF">BMR96_08145</name>
</gene>
<evidence type="ECO:0000256" key="7">
    <source>
        <dbReference type="ARBA" id="ARBA00023136"/>
    </source>
</evidence>
<organism evidence="9 10">
    <name type="scientific">Leuconostoc pseudomesenteroides</name>
    <dbReference type="NCBI Taxonomy" id="33968"/>
    <lineage>
        <taxon>Bacteria</taxon>
        <taxon>Bacillati</taxon>
        <taxon>Bacillota</taxon>
        <taxon>Bacilli</taxon>
        <taxon>Lactobacillales</taxon>
        <taxon>Lactobacillaceae</taxon>
        <taxon>Leuconostoc</taxon>
    </lineage>
</organism>
<dbReference type="PANTHER" id="PTHR36122">
    <property type="entry name" value="NICOTINAMIDE RIBOSIDE TRANSPORTER PNUC"/>
    <property type="match status" value="1"/>
</dbReference>
<evidence type="ECO:0000256" key="4">
    <source>
        <dbReference type="ARBA" id="ARBA00022475"/>
    </source>
</evidence>
<keyword evidence="4" id="KW-1003">Cell membrane</keyword>
<evidence type="ECO:0000256" key="5">
    <source>
        <dbReference type="ARBA" id="ARBA00022692"/>
    </source>
</evidence>
<evidence type="ECO:0000313" key="9">
    <source>
        <dbReference type="EMBL" id="ORI97270.1"/>
    </source>
</evidence>
<sequence>MTEETVSRRFWRYFNPKNIVRELLFGWTLAESTLFIVLVALQGLVWGLGVAHSHTFDWFGLTTGLMNIITVILVAKGRITNYFWGLIYSVMYMPLAFQSQLFGEVALSAFWVVMQFVGIAAWLGFMKRDQITQKDKQDVVATKYMTPKQWLFVIPVFLVILGIVGLILQQAGSRQPYMDGLTTTISMGAQILQTAKFAESWYAWLLFDIVEIVLWARAWTGHADPSAFAMLGMNLALTVNAIYGIIQWRKLTKKE</sequence>
<comment type="subcellular location">
    <subcellularLocation>
        <location evidence="1">Cell membrane</location>
        <topology evidence="1">Multi-pass membrane protein</topology>
    </subcellularLocation>
</comment>
<feature type="transmembrane region" description="Helical" evidence="8">
    <location>
        <begin position="82"/>
        <end position="99"/>
    </location>
</feature>
<dbReference type="Proteomes" id="UP000192288">
    <property type="component" value="Unassembled WGS sequence"/>
</dbReference>
<feature type="transmembrane region" description="Helical" evidence="8">
    <location>
        <begin position="105"/>
        <end position="125"/>
    </location>
</feature>
<keyword evidence="6 8" id="KW-1133">Transmembrane helix</keyword>
<keyword evidence="3" id="KW-0813">Transport</keyword>
<evidence type="ECO:0000256" key="2">
    <source>
        <dbReference type="ARBA" id="ARBA00006669"/>
    </source>
</evidence>
<dbReference type="AlphaFoldDB" id="A0A1X0VC68"/>
<evidence type="ECO:0000256" key="1">
    <source>
        <dbReference type="ARBA" id="ARBA00004651"/>
    </source>
</evidence>
<keyword evidence="5 8" id="KW-0812">Transmembrane</keyword>